<gene>
    <name evidence="3" type="ORF">BGW36DRAFT_361881</name>
</gene>
<dbReference type="Proteomes" id="UP001201262">
    <property type="component" value="Unassembled WGS sequence"/>
</dbReference>
<evidence type="ECO:0000256" key="1">
    <source>
        <dbReference type="SAM" id="MobiDB-lite"/>
    </source>
</evidence>
<keyword evidence="2" id="KW-0812">Transmembrane</keyword>
<evidence type="ECO:0000313" key="3">
    <source>
        <dbReference type="EMBL" id="KAH8694057.1"/>
    </source>
</evidence>
<organism evidence="3 4">
    <name type="scientific">Talaromyces proteolyticus</name>
    <dbReference type="NCBI Taxonomy" id="1131652"/>
    <lineage>
        <taxon>Eukaryota</taxon>
        <taxon>Fungi</taxon>
        <taxon>Dikarya</taxon>
        <taxon>Ascomycota</taxon>
        <taxon>Pezizomycotina</taxon>
        <taxon>Eurotiomycetes</taxon>
        <taxon>Eurotiomycetidae</taxon>
        <taxon>Eurotiales</taxon>
        <taxon>Trichocomaceae</taxon>
        <taxon>Talaromyces</taxon>
        <taxon>Talaromyces sect. Bacilispori</taxon>
    </lineage>
</organism>
<feature type="transmembrane region" description="Helical" evidence="2">
    <location>
        <begin position="125"/>
        <end position="146"/>
    </location>
</feature>
<dbReference type="EMBL" id="JAJTJA010000009">
    <property type="protein sequence ID" value="KAH8694057.1"/>
    <property type="molecule type" value="Genomic_DNA"/>
</dbReference>
<keyword evidence="2" id="KW-1133">Transmembrane helix</keyword>
<feature type="compositionally biased region" description="Polar residues" evidence="1">
    <location>
        <begin position="311"/>
        <end position="321"/>
    </location>
</feature>
<protein>
    <submittedName>
        <fullName evidence="3">Uncharacterized protein</fullName>
    </submittedName>
</protein>
<reference evidence="3" key="1">
    <citation type="submission" date="2021-12" db="EMBL/GenBank/DDBJ databases">
        <title>Convergent genome expansion in fungi linked to evolution of root-endophyte symbiosis.</title>
        <authorList>
            <consortium name="DOE Joint Genome Institute"/>
            <person name="Ke Y.-H."/>
            <person name="Bonito G."/>
            <person name="Liao H.-L."/>
            <person name="Looney B."/>
            <person name="Rojas-Flechas A."/>
            <person name="Nash J."/>
            <person name="Hameed K."/>
            <person name="Schadt C."/>
            <person name="Martin F."/>
            <person name="Crous P.W."/>
            <person name="Miettinen O."/>
            <person name="Magnuson J.K."/>
            <person name="Labbe J."/>
            <person name="Jacobson D."/>
            <person name="Doktycz M.J."/>
            <person name="Veneault-Fourrey C."/>
            <person name="Kuo A."/>
            <person name="Mondo S."/>
            <person name="Calhoun S."/>
            <person name="Riley R."/>
            <person name="Ohm R."/>
            <person name="LaButti K."/>
            <person name="Andreopoulos B."/>
            <person name="Pangilinan J."/>
            <person name="Nolan M."/>
            <person name="Tritt A."/>
            <person name="Clum A."/>
            <person name="Lipzen A."/>
            <person name="Daum C."/>
            <person name="Barry K."/>
            <person name="Grigoriev I.V."/>
            <person name="Vilgalys R."/>
        </authorList>
    </citation>
    <scope>NUCLEOTIDE SEQUENCE</scope>
    <source>
        <strain evidence="3">PMI_201</strain>
    </source>
</reference>
<name>A0AAD4PW03_9EURO</name>
<dbReference type="GeneID" id="70244601"/>
<dbReference type="RefSeq" id="XP_046069727.1">
    <property type="nucleotide sequence ID" value="XM_046214314.1"/>
</dbReference>
<proteinExistence type="predicted"/>
<comment type="caution">
    <text evidence="3">The sequence shown here is derived from an EMBL/GenBank/DDBJ whole genome shotgun (WGS) entry which is preliminary data.</text>
</comment>
<dbReference type="AlphaFoldDB" id="A0AAD4PW03"/>
<feature type="region of interest" description="Disordered" evidence="1">
    <location>
        <begin position="215"/>
        <end position="245"/>
    </location>
</feature>
<accession>A0AAD4PW03</accession>
<keyword evidence="4" id="KW-1185">Reference proteome</keyword>
<evidence type="ECO:0000313" key="4">
    <source>
        <dbReference type="Proteomes" id="UP001201262"/>
    </source>
</evidence>
<feature type="region of interest" description="Disordered" evidence="1">
    <location>
        <begin position="298"/>
        <end position="321"/>
    </location>
</feature>
<keyword evidence="2" id="KW-0472">Membrane</keyword>
<evidence type="ECO:0000256" key="2">
    <source>
        <dbReference type="SAM" id="Phobius"/>
    </source>
</evidence>
<sequence>MNSNELFALSPNSCTGDYPFYICSQGGFSGCCSINPCDSGICPPENQPSDAPQLTSIALTSPILPITKARDENITITEPLLTPSTTNLVFLTLETISTANTNPHVAIQTGVSENPPTPNPTTVNGAIIGGVVGGVLSVILLFTAIVSRIRKNTKSKSNCDNEKHAGGGNSSGGCEYCGYSDSIFDQYMSKSSGSFGKSSDYRKFAKWTKQAMPSLLGDRKTSQEGSAVKSDKRSGNPNTLSPLAPDVVNSCATHLRRSYSSALASAGSSEIISIAGGVAIPASARSVSMGSYTTGLVVSRNRKPSIEAHDNSQGSQTPGRP</sequence>